<dbReference type="Gene3D" id="2.40.70.10">
    <property type="entry name" value="Acid Proteases"/>
    <property type="match status" value="1"/>
</dbReference>
<dbReference type="EMBL" id="QJKJ01010699">
    <property type="protein sequence ID" value="RDX72966.1"/>
    <property type="molecule type" value="Genomic_DNA"/>
</dbReference>
<dbReference type="PANTHER" id="PTHR33067:SF9">
    <property type="entry name" value="RNA-DIRECTED DNA POLYMERASE"/>
    <property type="match status" value="1"/>
</dbReference>
<protein>
    <submittedName>
        <fullName evidence="2">Uncharacterized protein</fullName>
    </submittedName>
</protein>
<feature type="non-terminal residue" evidence="2">
    <location>
        <position position="624"/>
    </location>
</feature>
<dbReference type="AlphaFoldDB" id="A0A371F3V5"/>
<evidence type="ECO:0000313" key="3">
    <source>
        <dbReference type="Proteomes" id="UP000257109"/>
    </source>
</evidence>
<dbReference type="InterPro" id="IPR021109">
    <property type="entry name" value="Peptidase_aspartic_dom_sf"/>
</dbReference>
<organism evidence="2 3">
    <name type="scientific">Mucuna pruriens</name>
    <name type="common">Velvet bean</name>
    <name type="synonym">Dolichos pruriens</name>
    <dbReference type="NCBI Taxonomy" id="157652"/>
    <lineage>
        <taxon>Eukaryota</taxon>
        <taxon>Viridiplantae</taxon>
        <taxon>Streptophyta</taxon>
        <taxon>Embryophyta</taxon>
        <taxon>Tracheophyta</taxon>
        <taxon>Spermatophyta</taxon>
        <taxon>Magnoliopsida</taxon>
        <taxon>eudicotyledons</taxon>
        <taxon>Gunneridae</taxon>
        <taxon>Pentapetalae</taxon>
        <taxon>rosids</taxon>
        <taxon>fabids</taxon>
        <taxon>Fabales</taxon>
        <taxon>Fabaceae</taxon>
        <taxon>Papilionoideae</taxon>
        <taxon>50 kb inversion clade</taxon>
        <taxon>NPAAA clade</taxon>
        <taxon>indigoferoid/millettioid clade</taxon>
        <taxon>Phaseoleae</taxon>
        <taxon>Mucuna</taxon>
    </lineage>
</organism>
<dbReference type="OrthoDB" id="1414696at2759"/>
<proteinExistence type="predicted"/>
<reference evidence="2" key="1">
    <citation type="submission" date="2018-05" db="EMBL/GenBank/DDBJ databases">
        <title>Draft genome of Mucuna pruriens seed.</title>
        <authorList>
            <person name="Nnadi N.E."/>
            <person name="Vos R."/>
            <person name="Hasami M.H."/>
            <person name="Devisetty U.K."/>
            <person name="Aguiy J.C."/>
        </authorList>
    </citation>
    <scope>NUCLEOTIDE SEQUENCE [LARGE SCALE GENOMIC DNA]</scope>
    <source>
        <strain evidence="2">JCA_2017</strain>
    </source>
</reference>
<gene>
    <name evidence="2" type="ORF">CR513_47481</name>
</gene>
<evidence type="ECO:0000313" key="2">
    <source>
        <dbReference type="EMBL" id="RDX72966.1"/>
    </source>
</evidence>
<name>A0A371F3V5_MUCPR</name>
<dbReference type="PANTHER" id="PTHR33067">
    <property type="entry name" value="RNA-DIRECTED DNA POLYMERASE-RELATED"/>
    <property type="match status" value="1"/>
</dbReference>
<sequence>MTRSRSSNSLHSFDPKIYKTLNRIRKTKNIHVGHNNNSLYEPELMENNNRTLKELATSDVLYQPWCIQYSHLKPTQSYELKSKLIHLLPKFHGLAGEDPHKHLKEFHDKAAFVLSRWSSKGLAVFAAGHVQHLGRHEVDVPRKVLPGIQNCGHLKMIWRRYMNIGKGSTSCVPRVRTNKSMNNFYCSLLMMDRNMVDATSGGALMDKTPQVAIHLISNMIGELTVGSENIPSQTILNPKGGGVGVVVLHSAPQPNLRPVKPRPNREPTSEYNNRPELSNYHFRPKQSQQGDLLKLFKRVEINIPLLDAIKQVLKYARLLKELCVHKRKKIKGVVETGGIVSALVKHEDVSARVQRIWAKKCQDPSIFSVPCTIDSCTFTDAMLDLGAFINVMPTSVYRLLNFNDLEPTGMEHCATLRRARRCSRLGQRVELSSRFLCVGYGGQSVKEGIRFNFRMTILDDGKHKDWTLSIEFRDTFVKFNIFEALKHPIEDQYFYVPRSVSPICNSIWQGGPIVKSICCSIPLDWSTFLTTLVFLVNTSLPFSMSVLSFSSLDAYDPLDARGPLDAQSLWTPYMELQTSKLDNFGGSRKIRQRVPTQTLSRLSIDSDTNRCDRVRLDSVSDLKQ</sequence>
<evidence type="ECO:0000256" key="1">
    <source>
        <dbReference type="SAM" id="MobiDB-lite"/>
    </source>
</evidence>
<keyword evidence="3" id="KW-1185">Reference proteome</keyword>
<feature type="region of interest" description="Disordered" evidence="1">
    <location>
        <begin position="253"/>
        <end position="278"/>
    </location>
</feature>
<dbReference type="Proteomes" id="UP000257109">
    <property type="component" value="Unassembled WGS sequence"/>
</dbReference>
<accession>A0A371F3V5</accession>
<comment type="caution">
    <text evidence="2">The sequence shown here is derived from an EMBL/GenBank/DDBJ whole genome shotgun (WGS) entry which is preliminary data.</text>
</comment>